<dbReference type="GO" id="GO:0020037">
    <property type="term" value="F:heme binding"/>
    <property type="evidence" value="ECO:0007669"/>
    <property type="project" value="InterPro"/>
</dbReference>
<dbReference type="SUPFAM" id="SSF46626">
    <property type="entry name" value="Cytochrome c"/>
    <property type="match status" value="1"/>
</dbReference>
<evidence type="ECO:0000256" key="4">
    <source>
        <dbReference type="ARBA" id="ARBA00022982"/>
    </source>
</evidence>
<dbReference type="PROSITE" id="PS51007">
    <property type="entry name" value="CYTC"/>
    <property type="match status" value="1"/>
</dbReference>
<dbReference type="Proteomes" id="UP000242915">
    <property type="component" value="Unassembled WGS sequence"/>
</dbReference>
<protein>
    <submittedName>
        <fullName evidence="9">Cytochrome c</fullName>
    </submittedName>
</protein>
<dbReference type="AlphaFoldDB" id="A0A239HQL3"/>
<accession>A0A239HQL3</accession>
<dbReference type="Gene3D" id="1.10.760.10">
    <property type="entry name" value="Cytochrome c-like domain"/>
    <property type="match status" value="1"/>
</dbReference>
<keyword evidence="7" id="KW-0732">Signal</keyword>
<dbReference type="EMBL" id="FZOG01000005">
    <property type="protein sequence ID" value="SNS83378.1"/>
    <property type="molecule type" value="Genomic_DNA"/>
</dbReference>
<reference evidence="10" key="1">
    <citation type="submission" date="2017-06" db="EMBL/GenBank/DDBJ databases">
        <authorList>
            <person name="Varghese N."/>
            <person name="Submissions S."/>
        </authorList>
    </citation>
    <scope>NUCLEOTIDE SEQUENCE [LARGE SCALE GENOMIC DNA]</scope>
    <source>
        <strain evidence="10">CIP 108523</strain>
    </source>
</reference>
<dbReference type="PRINTS" id="PR00604">
    <property type="entry name" value="CYTCHRMECIAB"/>
</dbReference>
<dbReference type="InterPro" id="IPR036909">
    <property type="entry name" value="Cyt_c-like_dom_sf"/>
</dbReference>
<name>A0A239HQL3_9PSED</name>
<evidence type="ECO:0000256" key="6">
    <source>
        <dbReference type="PROSITE-ProRule" id="PRU00433"/>
    </source>
</evidence>
<evidence type="ECO:0000256" key="5">
    <source>
        <dbReference type="ARBA" id="ARBA00023004"/>
    </source>
</evidence>
<keyword evidence="10" id="KW-1185">Reference proteome</keyword>
<dbReference type="GO" id="GO:0009055">
    <property type="term" value="F:electron transfer activity"/>
    <property type="evidence" value="ECO:0007669"/>
    <property type="project" value="InterPro"/>
</dbReference>
<evidence type="ECO:0000256" key="2">
    <source>
        <dbReference type="ARBA" id="ARBA00022617"/>
    </source>
</evidence>
<dbReference type="InterPro" id="IPR002327">
    <property type="entry name" value="Cyt_c_1A/1B"/>
</dbReference>
<feature type="signal peptide" evidence="7">
    <location>
        <begin position="1"/>
        <end position="24"/>
    </location>
</feature>
<organism evidence="9 10">
    <name type="scientific">Pseudomonas segetis</name>
    <dbReference type="NCBI Taxonomy" id="298908"/>
    <lineage>
        <taxon>Bacteria</taxon>
        <taxon>Pseudomonadati</taxon>
        <taxon>Pseudomonadota</taxon>
        <taxon>Gammaproteobacteria</taxon>
        <taxon>Pseudomonadales</taxon>
        <taxon>Pseudomonadaceae</taxon>
        <taxon>Pseudomonas</taxon>
    </lineage>
</organism>
<evidence type="ECO:0000259" key="8">
    <source>
        <dbReference type="PROSITE" id="PS51007"/>
    </source>
</evidence>
<evidence type="ECO:0000256" key="1">
    <source>
        <dbReference type="ARBA" id="ARBA00022448"/>
    </source>
</evidence>
<sequence>MQKTGLSLHLAGLVFLLAMQGAHAANNCSAEQAQQGNTLFDTDCSVCHSAKKGVEGMMGPNLFGVVGRTSGTLQGFSYSKAMKDRARPWNNDSIQAFIAQPQADVPGTYMPYMGMDSAEGRAAVACYLSLQK</sequence>
<evidence type="ECO:0000256" key="7">
    <source>
        <dbReference type="SAM" id="SignalP"/>
    </source>
</evidence>
<feature type="domain" description="Cytochrome c" evidence="8">
    <location>
        <begin position="31"/>
        <end position="132"/>
    </location>
</feature>
<feature type="chain" id="PRO_5011226639" evidence="7">
    <location>
        <begin position="25"/>
        <end position="132"/>
    </location>
</feature>
<dbReference type="PANTHER" id="PTHR11961">
    <property type="entry name" value="CYTOCHROME C"/>
    <property type="match status" value="1"/>
</dbReference>
<evidence type="ECO:0000256" key="3">
    <source>
        <dbReference type="ARBA" id="ARBA00022723"/>
    </source>
</evidence>
<evidence type="ECO:0000313" key="10">
    <source>
        <dbReference type="Proteomes" id="UP000242915"/>
    </source>
</evidence>
<keyword evidence="3 6" id="KW-0479">Metal-binding</keyword>
<evidence type="ECO:0000313" key="9">
    <source>
        <dbReference type="EMBL" id="SNS83378.1"/>
    </source>
</evidence>
<keyword evidence="4" id="KW-0249">Electron transport</keyword>
<keyword evidence="5 6" id="KW-0408">Iron</keyword>
<proteinExistence type="predicted"/>
<dbReference type="GO" id="GO:0046872">
    <property type="term" value="F:metal ion binding"/>
    <property type="evidence" value="ECO:0007669"/>
    <property type="project" value="UniProtKB-KW"/>
</dbReference>
<gene>
    <name evidence="9" type="ORF">SAMN05216255_3520</name>
</gene>
<dbReference type="InterPro" id="IPR009056">
    <property type="entry name" value="Cyt_c-like_dom"/>
</dbReference>
<dbReference type="RefSeq" id="WP_036988315.1">
    <property type="nucleotide sequence ID" value="NZ_FZOG01000005.1"/>
</dbReference>
<dbReference type="Pfam" id="PF00034">
    <property type="entry name" value="Cytochrom_C"/>
    <property type="match status" value="1"/>
</dbReference>
<keyword evidence="2 6" id="KW-0349">Heme</keyword>
<keyword evidence="1" id="KW-0813">Transport</keyword>